<feature type="region of interest" description="Disordered" evidence="1">
    <location>
        <begin position="864"/>
        <end position="1082"/>
    </location>
</feature>
<feature type="compositionally biased region" description="Polar residues" evidence="1">
    <location>
        <begin position="1"/>
        <end position="14"/>
    </location>
</feature>
<feature type="compositionally biased region" description="Basic and acidic residues" evidence="1">
    <location>
        <begin position="426"/>
        <end position="439"/>
    </location>
</feature>
<feature type="region of interest" description="Disordered" evidence="1">
    <location>
        <begin position="649"/>
        <end position="680"/>
    </location>
</feature>
<protein>
    <submittedName>
        <fullName evidence="2">Uncharacterized protein</fullName>
    </submittedName>
</protein>
<feature type="compositionally biased region" description="Basic and acidic residues" evidence="1">
    <location>
        <begin position="76"/>
        <end position="87"/>
    </location>
</feature>
<feature type="compositionally biased region" description="Polar residues" evidence="1">
    <location>
        <begin position="474"/>
        <end position="489"/>
    </location>
</feature>
<feature type="compositionally biased region" description="Polar residues" evidence="1">
    <location>
        <begin position="966"/>
        <end position="975"/>
    </location>
</feature>
<feature type="compositionally biased region" description="Low complexity" evidence="1">
    <location>
        <begin position="1185"/>
        <end position="1204"/>
    </location>
</feature>
<feature type="region of interest" description="Disordered" evidence="1">
    <location>
        <begin position="1117"/>
        <end position="1264"/>
    </location>
</feature>
<reference evidence="3" key="1">
    <citation type="journal article" date="2017" name="Nat. Microbiol.">
        <title>Global analysis of biosynthetic gene clusters reveals vast potential of secondary metabolite production in Penicillium species.</title>
        <authorList>
            <person name="Nielsen J.C."/>
            <person name="Grijseels S."/>
            <person name="Prigent S."/>
            <person name="Ji B."/>
            <person name="Dainat J."/>
            <person name="Nielsen K.F."/>
            <person name="Frisvad J.C."/>
            <person name="Workman M."/>
            <person name="Nielsen J."/>
        </authorList>
    </citation>
    <scope>NUCLEOTIDE SEQUENCE [LARGE SCALE GENOMIC DNA]</scope>
    <source>
        <strain evidence="3">IBT 24891</strain>
    </source>
</reference>
<feature type="region of interest" description="Disordered" evidence="1">
    <location>
        <begin position="331"/>
        <end position="508"/>
    </location>
</feature>
<evidence type="ECO:0000313" key="2">
    <source>
        <dbReference type="EMBL" id="OQE19938.1"/>
    </source>
</evidence>
<feature type="compositionally biased region" description="Basic and acidic residues" evidence="1">
    <location>
        <begin position="452"/>
        <end position="473"/>
    </location>
</feature>
<feature type="compositionally biased region" description="Polar residues" evidence="1">
    <location>
        <begin position="497"/>
        <end position="506"/>
    </location>
</feature>
<feature type="compositionally biased region" description="Basic and acidic residues" evidence="1">
    <location>
        <begin position="392"/>
        <end position="401"/>
    </location>
</feature>
<feature type="compositionally biased region" description="Low complexity" evidence="1">
    <location>
        <begin position="778"/>
        <end position="791"/>
    </location>
</feature>
<organism evidence="2 3">
    <name type="scientific">Penicillium steckii</name>
    <dbReference type="NCBI Taxonomy" id="303698"/>
    <lineage>
        <taxon>Eukaryota</taxon>
        <taxon>Fungi</taxon>
        <taxon>Dikarya</taxon>
        <taxon>Ascomycota</taxon>
        <taxon>Pezizomycotina</taxon>
        <taxon>Eurotiomycetes</taxon>
        <taxon>Eurotiomycetidae</taxon>
        <taxon>Eurotiales</taxon>
        <taxon>Aspergillaceae</taxon>
        <taxon>Penicillium</taxon>
    </lineage>
</organism>
<feature type="compositionally biased region" description="Basic and acidic residues" evidence="1">
    <location>
        <begin position="341"/>
        <end position="384"/>
    </location>
</feature>
<feature type="region of interest" description="Disordered" evidence="1">
    <location>
        <begin position="693"/>
        <end position="722"/>
    </location>
</feature>
<sequence length="1396" mass="155493">MRTRSKPLSPSSYVSLDDIPSRRRRATRSASAQPQEQDSQELQTSESKPAQKAQKTRGRKKAPSTRGRKKSVPDSAKPDAAETEQHLVESAGLESREPVHNGASTSQSQDTEVYEPTASSFDQPASVLPSVEPNEIDDAQVHGNVDNCELQSVFPLNSPTGSLFSQPSPVGISPVRSFCQSPPNGFVFSRSLSPCGRLDASPTTNVLASPQSRPGLFNFGGPISDGLNSDSVIISGSPALKPHSFKLEACRGHPDDRLTQEELNWCMTEPVSSERPRTGFPYIPPGGSMPRYEPTFMIEDERERLLAQNTLENDLYYEELDRKELERKQLEHMASQCKRKRQEENDPTEERVPRRRRISQDSDETFRRLDDSKPPEEQKDRLYDPEDSPYELETRSSEFEARSNGAETPLGLQVRVYESENFSPELEARSSELESRLGDTETPEDVEQGSNHSEHIPLELEARSSELETRSNESDFCSSCSQPFSSGPETSIGDRGVTSQESTLPSNRPGLFGRIARFTRRFARYPNFRSLRSSFRAPRWKSTSPRSPCDDGFEIRYSNLDNLLMNAPSQTDEKWAPLGPQRKFPKAKAYDILSPSNSPSSRNRVEKSIKTTPIRRTRLSYAAISRRRRSEASGRIDRTLYRLPELLSQNEADGGVSDSTNLTTRPPPQATIPMENPGAAGLHLTHDALVTESPSEADNVPTEVNSSGRNSHPAEPPASPGFVKWAFNQVSRRWTNIRDRYAGSSPATEESPAAFLEDTATNSSKPSLVIVPNANRLSSKPRARASAAAPANRLTRSVSLYSSGLDPELKAHCYGRQDSKNSSDKRKREVTPPSPDLTSKPKQRGFCLDDDFFTYTDEEYAAQELYEAEQRKREAEEAENAEAGAPSAKKIKVDPPKKPTRRQQPAKNRSPTKRSYAALSPSQQPGFRPNSRRTYAVPDLETIDSSRLMSESDLPQSSPHPHDRPQASTESNNAPSGLIHEPTGTFEVPYSSTPPSSPGSPTGEPHQDNAFIQSFHADSHTQALNQGPQTHSQTSQAATSQSNLPRVDPAEEESRRLAERFFAEKDKIDAEREKARLEKEKERPRYTGMLKYASTRDRRENVEDLYKLRMETYKKAKERRAKEREAAEREAAEREAAEREAAVHSDLLSSPRISGEDDLLPPYPVGTESQKASSEVIRIHPGVPSAPTSLDPDPLDAPPDAVVTFNLNGTLADDENIAAEPEDPSPLTRARTKAEQFKPKTPSRLREAHRFSSSMTRTSPFSQPDINSPTIDLQGPHIFQQDATTQVPGLQEAEHPPAFRTLEEIKEICDADWLLEQCPSGDLRQLKWPKKISLVDQLRSHGVHLTPEELAEADESWNDPERRQMEIDAMRTVWATAASKPLGAPVDWSALDNLPQ</sequence>
<proteinExistence type="predicted"/>
<feature type="compositionally biased region" description="Basic residues" evidence="1">
    <location>
        <begin position="54"/>
        <end position="70"/>
    </location>
</feature>
<feature type="compositionally biased region" description="Basic and acidic residues" evidence="1">
    <location>
        <begin position="1117"/>
        <end position="1143"/>
    </location>
</feature>
<feature type="compositionally biased region" description="Polar residues" evidence="1">
    <location>
        <begin position="649"/>
        <end position="664"/>
    </location>
</feature>
<dbReference type="STRING" id="303698.A0A1V6T0R1"/>
<feature type="compositionally biased region" description="Polar residues" evidence="1">
    <location>
        <begin position="943"/>
        <end position="959"/>
    </location>
</feature>
<feature type="compositionally biased region" description="Low complexity" evidence="1">
    <location>
        <begin position="1029"/>
        <end position="1042"/>
    </location>
</feature>
<feature type="region of interest" description="Disordered" evidence="1">
    <location>
        <begin position="811"/>
        <end position="843"/>
    </location>
</feature>
<gene>
    <name evidence="2" type="ORF">PENSTE_c014G08564</name>
</gene>
<feature type="compositionally biased region" description="Polar residues" evidence="1">
    <location>
        <begin position="1251"/>
        <end position="1264"/>
    </location>
</feature>
<feature type="compositionally biased region" description="Basic and acidic residues" evidence="1">
    <location>
        <begin position="811"/>
        <end position="830"/>
    </location>
</feature>
<dbReference type="Proteomes" id="UP000191285">
    <property type="component" value="Unassembled WGS sequence"/>
</dbReference>
<keyword evidence="3" id="KW-1185">Reference proteome</keyword>
<accession>A0A1V6T0R1</accession>
<feature type="compositionally biased region" description="Polar residues" evidence="1">
    <location>
        <begin position="693"/>
        <end position="710"/>
    </location>
</feature>
<feature type="region of interest" description="Disordered" evidence="1">
    <location>
        <begin position="1"/>
        <end position="130"/>
    </location>
</feature>
<dbReference type="OrthoDB" id="5394108at2759"/>
<feature type="compositionally biased region" description="Low complexity" evidence="1">
    <location>
        <begin position="989"/>
        <end position="1003"/>
    </location>
</feature>
<feature type="compositionally biased region" description="Basic and acidic residues" evidence="1">
    <location>
        <begin position="1232"/>
        <end position="1250"/>
    </location>
</feature>
<feature type="compositionally biased region" description="Polar residues" evidence="1">
    <location>
        <begin position="102"/>
        <end position="123"/>
    </location>
</feature>
<feature type="region of interest" description="Disordered" evidence="1">
    <location>
        <begin position="773"/>
        <end position="793"/>
    </location>
</feature>
<feature type="compositionally biased region" description="Acidic residues" evidence="1">
    <location>
        <begin position="1212"/>
        <end position="1223"/>
    </location>
</feature>
<feature type="region of interest" description="Disordered" evidence="1">
    <location>
        <begin position="586"/>
        <end position="613"/>
    </location>
</feature>
<evidence type="ECO:0000256" key="1">
    <source>
        <dbReference type="SAM" id="MobiDB-lite"/>
    </source>
</evidence>
<comment type="caution">
    <text evidence="2">The sequence shown here is derived from an EMBL/GenBank/DDBJ whole genome shotgun (WGS) entry which is preliminary data.</text>
</comment>
<evidence type="ECO:0000313" key="3">
    <source>
        <dbReference type="Proteomes" id="UP000191285"/>
    </source>
</evidence>
<feature type="compositionally biased region" description="Basic and acidic residues" evidence="1">
    <location>
        <begin position="1048"/>
        <end position="1082"/>
    </location>
</feature>
<name>A0A1V6T0R1_9EURO</name>
<feature type="compositionally biased region" description="Polar residues" evidence="1">
    <location>
        <begin position="33"/>
        <end position="48"/>
    </location>
</feature>
<dbReference type="EMBL" id="MLKD01000014">
    <property type="protein sequence ID" value="OQE19938.1"/>
    <property type="molecule type" value="Genomic_DNA"/>
</dbReference>